<dbReference type="EMBL" id="JARKIK010000025">
    <property type="protein sequence ID" value="KAK8743271.1"/>
    <property type="molecule type" value="Genomic_DNA"/>
</dbReference>
<evidence type="ECO:0000256" key="4">
    <source>
        <dbReference type="SAM" id="SignalP"/>
    </source>
</evidence>
<feature type="compositionally biased region" description="Basic and acidic residues" evidence="3">
    <location>
        <begin position="261"/>
        <end position="275"/>
    </location>
</feature>
<dbReference type="InterPro" id="IPR002172">
    <property type="entry name" value="LDrepeatLR_classA_rpt"/>
</dbReference>
<dbReference type="Pfam" id="PF00059">
    <property type="entry name" value="Lectin_C"/>
    <property type="match status" value="1"/>
</dbReference>
<accession>A0AAW0XVS0</accession>
<keyword evidence="7" id="KW-1185">Reference proteome</keyword>
<dbReference type="InterPro" id="IPR036055">
    <property type="entry name" value="LDL_receptor-like_sf"/>
</dbReference>
<feature type="non-terminal residue" evidence="6">
    <location>
        <position position="369"/>
    </location>
</feature>
<organism evidence="6 7">
    <name type="scientific">Cherax quadricarinatus</name>
    <name type="common">Australian red claw crayfish</name>
    <dbReference type="NCBI Taxonomy" id="27406"/>
    <lineage>
        <taxon>Eukaryota</taxon>
        <taxon>Metazoa</taxon>
        <taxon>Ecdysozoa</taxon>
        <taxon>Arthropoda</taxon>
        <taxon>Crustacea</taxon>
        <taxon>Multicrustacea</taxon>
        <taxon>Malacostraca</taxon>
        <taxon>Eumalacostraca</taxon>
        <taxon>Eucarida</taxon>
        <taxon>Decapoda</taxon>
        <taxon>Pleocyemata</taxon>
        <taxon>Astacidea</taxon>
        <taxon>Parastacoidea</taxon>
        <taxon>Parastacidae</taxon>
        <taxon>Cherax</taxon>
    </lineage>
</organism>
<sequence>MKAALLVTFLSLCTGASVKEHQLKEHTGNHVLSDDSSCDYICVATDNCIPFSWLCDGVYDCPGGDDEANCDFTEFTDIVETTDTPDNECEEPFDLIYGRCVMVDPFTSTTWDEARYLCEKFSSELLVIDSLNFYSKLLQYIREKGLDSKSYWIGATDAEEENVWKWINGEPVTMGTPLWALQCYSGSTYRQEPDVSAGENQDCAFLDQQRFFYVNDDVCSNNKGAICQLKGWGSSAIRRHADDASTNKEVKRIKSFVHEIARNHNESHAGDEKRSVGGVSEGTDRKQGEGNRENLTPTRVKDGSTGKYNKHTKTLGEKEMKKMSLNQENKEVKEAHPSHNTVQEAKVPAVQEPQLASARHSGMGGTHQR</sequence>
<dbReference type="PANTHER" id="PTHR22803">
    <property type="entry name" value="MANNOSE, PHOSPHOLIPASE, LECTIN RECEPTOR RELATED"/>
    <property type="match status" value="1"/>
</dbReference>
<dbReference type="PROSITE" id="PS50068">
    <property type="entry name" value="LDLRA_2"/>
    <property type="match status" value="1"/>
</dbReference>
<feature type="compositionally biased region" description="Basic and acidic residues" evidence="3">
    <location>
        <begin position="314"/>
        <end position="337"/>
    </location>
</feature>
<dbReference type="InterPro" id="IPR016187">
    <property type="entry name" value="CTDL_fold"/>
</dbReference>
<dbReference type="SUPFAM" id="SSF56436">
    <property type="entry name" value="C-type lectin-like"/>
    <property type="match status" value="1"/>
</dbReference>
<dbReference type="InterPro" id="IPR016186">
    <property type="entry name" value="C-type_lectin-like/link_sf"/>
</dbReference>
<evidence type="ECO:0000256" key="3">
    <source>
        <dbReference type="SAM" id="MobiDB-lite"/>
    </source>
</evidence>
<evidence type="ECO:0000313" key="6">
    <source>
        <dbReference type="EMBL" id="KAK8743271.1"/>
    </source>
</evidence>
<dbReference type="CDD" id="cd00037">
    <property type="entry name" value="CLECT"/>
    <property type="match status" value="1"/>
</dbReference>
<name>A0AAW0XVS0_CHEQU</name>
<dbReference type="SUPFAM" id="SSF57424">
    <property type="entry name" value="LDL receptor-like module"/>
    <property type="match status" value="1"/>
</dbReference>
<dbReference type="PROSITE" id="PS50041">
    <property type="entry name" value="C_TYPE_LECTIN_2"/>
    <property type="match status" value="1"/>
</dbReference>
<feature type="chain" id="PRO_5043474882" description="C-type lectin domain-containing protein" evidence="4">
    <location>
        <begin position="16"/>
        <end position="369"/>
    </location>
</feature>
<dbReference type="PROSITE" id="PS01209">
    <property type="entry name" value="LDLRA_1"/>
    <property type="match status" value="1"/>
</dbReference>
<dbReference type="InterPro" id="IPR001304">
    <property type="entry name" value="C-type_lectin-like"/>
</dbReference>
<reference evidence="6 7" key="1">
    <citation type="journal article" date="2024" name="BMC Genomics">
        <title>Genome assembly of redclaw crayfish (Cherax quadricarinatus) provides insights into its immune adaptation and hypoxia tolerance.</title>
        <authorList>
            <person name="Liu Z."/>
            <person name="Zheng J."/>
            <person name="Li H."/>
            <person name="Fang K."/>
            <person name="Wang S."/>
            <person name="He J."/>
            <person name="Zhou D."/>
            <person name="Weng S."/>
            <person name="Chi M."/>
            <person name="Gu Z."/>
            <person name="He J."/>
            <person name="Li F."/>
            <person name="Wang M."/>
        </authorList>
    </citation>
    <scope>NUCLEOTIDE SEQUENCE [LARGE SCALE GENOMIC DNA]</scope>
    <source>
        <strain evidence="6">ZL_2023a</strain>
    </source>
</reference>
<dbReference type="Pfam" id="PF00057">
    <property type="entry name" value="Ldl_recept_a"/>
    <property type="match status" value="1"/>
</dbReference>
<protein>
    <recommendedName>
        <fullName evidence="5">C-type lectin domain-containing protein</fullName>
    </recommendedName>
</protein>
<feature type="compositionally biased region" description="Basic and acidic residues" evidence="3">
    <location>
        <begin position="282"/>
        <end position="292"/>
    </location>
</feature>
<dbReference type="Gene3D" id="3.10.100.10">
    <property type="entry name" value="Mannose-Binding Protein A, subunit A"/>
    <property type="match status" value="1"/>
</dbReference>
<proteinExistence type="predicted"/>
<dbReference type="InterPro" id="IPR023415">
    <property type="entry name" value="LDLR_class-A_CS"/>
</dbReference>
<keyword evidence="4" id="KW-0732">Signal</keyword>
<dbReference type="CDD" id="cd00112">
    <property type="entry name" value="LDLa"/>
    <property type="match status" value="1"/>
</dbReference>
<dbReference type="InterPro" id="IPR050111">
    <property type="entry name" value="C-type_lectin/snaclec_domain"/>
</dbReference>
<evidence type="ECO:0000256" key="1">
    <source>
        <dbReference type="ARBA" id="ARBA00023157"/>
    </source>
</evidence>
<evidence type="ECO:0000313" key="7">
    <source>
        <dbReference type="Proteomes" id="UP001445076"/>
    </source>
</evidence>
<feature type="domain" description="C-type lectin" evidence="5">
    <location>
        <begin position="96"/>
        <end position="228"/>
    </location>
</feature>
<evidence type="ECO:0000256" key="2">
    <source>
        <dbReference type="PROSITE-ProRule" id="PRU00124"/>
    </source>
</evidence>
<dbReference type="SMART" id="SM00192">
    <property type="entry name" value="LDLa"/>
    <property type="match status" value="1"/>
</dbReference>
<feature type="signal peptide" evidence="4">
    <location>
        <begin position="1"/>
        <end position="15"/>
    </location>
</feature>
<comment type="caution">
    <text evidence="2">Lacks conserved residue(s) required for the propagation of feature annotation.</text>
</comment>
<dbReference type="SMART" id="SM00034">
    <property type="entry name" value="CLECT"/>
    <property type="match status" value="1"/>
</dbReference>
<dbReference type="Gene3D" id="4.10.400.10">
    <property type="entry name" value="Low-density Lipoprotein Receptor"/>
    <property type="match status" value="1"/>
</dbReference>
<feature type="region of interest" description="Disordered" evidence="3">
    <location>
        <begin position="261"/>
        <end position="369"/>
    </location>
</feature>
<evidence type="ECO:0000259" key="5">
    <source>
        <dbReference type="PROSITE" id="PS50041"/>
    </source>
</evidence>
<dbReference type="AlphaFoldDB" id="A0AAW0XVS0"/>
<gene>
    <name evidence="6" type="ORF">OTU49_001340</name>
</gene>
<comment type="caution">
    <text evidence="6">The sequence shown here is derived from an EMBL/GenBank/DDBJ whole genome shotgun (WGS) entry which is preliminary data.</text>
</comment>
<feature type="disulfide bond" evidence="2">
    <location>
        <begin position="55"/>
        <end position="70"/>
    </location>
</feature>
<dbReference type="Proteomes" id="UP001445076">
    <property type="component" value="Unassembled WGS sequence"/>
</dbReference>
<keyword evidence="1 2" id="KW-1015">Disulfide bond</keyword>